<dbReference type="Pfam" id="PF07690">
    <property type="entry name" value="MFS_1"/>
    <property type="match status" value="1"/>
</dbReference>
<keyword evidence="5 6" id="KW-0472">Membrane</keyword>
<keyword evidence="3 6" id="KW-0812">Transmembrane</keyword>
<evidence type="ECO:0000313" key="8">
    <source>
        <dbReference type="Proteomes" id="UP001337655"/>
    </source>
</evidence>
<accession>A0AAV9PLG0</accession>
<dbReference type="Gene3D" id="1.20.1250.20">
    <property type="entry name" value="MFS general substrate transporter like domains"/>
    <property type="match status" value="1"/>
</dbReference>
<evidence type="ECO:0000256" key="5">
    <source>
        <dbReference type="ARBA" id="ARBA00023136"/>
    </source>
</evidence>
<evidence type="ECO:0000256" key="3">
    <source>
        <dbReference type="ARBA" id="ARBA00022692"/>
    </source>
</evidence>
<proteinExistence type="predicted"/>
<dbReference type="GO" id="GO:0016020">
    <property type="term" value="C:membrane"/>
    <property type="evidence" value="ECO:0007669"/>
    <property type="project" value="UniProtKB-SubCell"/>
</dbReference>
<evidence type="ECO:0000256" key="4">
    <source>
        <dbReference type="ARBA" id="ARBA00022989"/>
    </source>
</evidence>
<comment type="caution">
    <text evidence="7">The sequence shown here is derived from an EMBL/GenBank/DDBJ whole genome shotgun (WGS) entry which is preliminary data.</text>
</comment>
<keyword evidence="4 6" id="KW-1133">Transmembrane helix</keyword>
<sequence>MPQFILEGILTVVVGVLAYGFIVNYPDSAAFLKPKERVFIHKRLAADGDASENEGFTWGNVRAALADPKCWLYCFGFDFMSLPLYTLSLFLPTIIADLGYSAVSAQLLTIPPYALATILTTVVAWVSERVGRRAPFLIASALTASIGYCILLAPQTLQRGRECPTWGHSSQPLVSIQPLDLC</sequence>
<evidence type="ECO:0000256" key="2">
    <source>
        <dbReference type="ARBA" id="ARBA00022448"/>
    </source>
</evidence>
<comment type="subcellular location">
    <subcellularLocation>
        <location evidence="1">Membrane</location>
        <topology evidence="1">Multi-pass membrane protein</topology>
    </subcellularLocation>
</comment>
<dbReference type="AlphaFoldDB" id="A0AAV9PLG0"/>
<dbReference type="Proteomes" id="UP001337655">
    <property type="component" value="Unassembled WGS sequence"/>
</dbReference>
<dbReference type="PANTHER" id="PTHR43791:SF22">
    <property type="entry name" value="TRANSPORTER, PUTATIVE (AFU_ORTHOLOGUE AFUA_6G11320)-RELATED"/>
    <property type="match status" value="1"/>
</dbReference>
<dbReference type="InterPro" id="IPR036259">
    <property type="entry name" value="MFS_trans_sf"/>
</dbReference>
<feature type="transmembrane region" description="Helical" evidence="6">
    <location>
        <begin position="6"/>
        <end position="25"/>
    </location>
</feature>
<dbReference type="RefSeq" id="XP_064662527.1">
    <property type="nucleotide sequence ID" value="XM_064799772.1"/>
</dbReference>
<feature type="transmembrane region" description="Helical" evidence="6">
    <location>
        <begin position="134"/>
        <end position="153"/>
    </location>
</feature>
<dbReference type="PANTHER" id="PTHR43791">
    <property type="entry name" value="PERMEASE-RELATED"/>
    <property type="match status" value="1"/>
</dbReference>
<dbReference type="InterPro" id="IPR011701">
    <property type="entry name" value="MFS"/>
</dbReference>
<reference evidence="7 8" key="1">
    <citation type="submission" date="2023-08" db="EMBL/GenBank/DDBJ databases">
        <title>Black Yeasts Isolated from many extreme environments.</title>
        <authorList>
            <person name="Coleine C."/>
            <person name="Stajich J.E."/>
            <person name="Selbmann L."/>
        </authorList>
    </citation>
    <scope>NUCLEOTIDE SEQUENCE [LARGE SCALE GENOMIC DNA]</scope>
    <source>
        <strain evidence="7 8">CCFEE 5935</strain>
    </source>
</reference>
<dbReference type="GeneID" id="89923860"/>
<feature type="transmembrane region" description="Helical" evidence="6">
    <location>
        <begin position="107"/>
        <end position="127"/>
    </location>
</feature>
<dbReference type="GO" id="GO:0022857">
    <property type="term" value="F:transmembrane transporter activity"/>
    <property type="evidence" value="ECO:0007669"/>
    <property type="project" value="InterPro"/>
</dbReference>
<dbReference type="SUPFAM" id="SSF103473">
    <property type="entry name" value="MFS general substrate transporter"/>
    <property type="match status" value="1"/>
</dbReference>
<feature type="transmembrane region" description="Helical" evidence="6">
    <location>
        <begin position="70"/>
        <end position="95"/>
    </location>
</feature>
<protein>
    <recommendedName>
        <fullName evidence="9">Major facilitator superfamily (MFS) profile domain-containing protein</fullName>
    </recommendedName>
</protein>
<evidence type="ECO:0000256" key="6">
    <source>
        <dbReference type="SAM" id="Phobius"/>
    </source>
</evidence>
<evidence type="ECO:0000256" key="1">
    <source>
        <dbReference type="ARBA" id="ARBA00004141"/>
    </source>
</evidence>
<gene>
    <name evidence="7" type="ORF">LTR77_002513</name>
</gene>
<keyword evidence="8" id="KW-1185">Reference proteome</keyword>
<name>A0AAV9PLG0_9PEZI</name>
<organism evidence="7 8">
    <name type="scientific">Saxophila tyrrhenica</name>
    <dbReference type="NCBI Taxonomy" id="1690608"/>
    <lineage>
        <taxon>Eukaryota</taxon>
        <taxon>Fungi</taxon>
        <taxon>Dikarya</taxon>
        <taxon>Ascomycota</taxon>
        <taxon>Pezizomycotina</taxon>
        <taxon>Dothideomycetes</taxon>
        <taxon>Dothideomycetidae</taxon>
        <taxon>Mycosphaerellales</taxon>
        <taxon>Extremaceae</taxon>
        <taxon>Saxophila</taxon>
    </lineage>
</organism>
<evidence type="ECO:0008006" key="9">
    <source>
        <dbReference type="Google" id="ProtNLM"/>
    </source>
</evidence>
<evidence type="ECO:0000313" key="7">
    <source>
        <dbReference type="EMBL" id="KAK5173832.1"/>
    </source>
</evidence>
<keyword evidence="2" id="KW-0813">Transport</keyword>
<dbReference type="EMBL" id="JAVRRT010000003">
    <property type="protein sequence ID" value="KAK5173832.1"/>
    <property type="molecule type" value="Genomic_DNA"/>
</dbReference>